<accession>A0ABU7UU38</accession>
<proteinExistence type="predicted"/>
<gene>
    <name evidence="1" type="ORF">SJI18_17610</name>
</gene>
<comment type="caution">
    <text evidence="1">The sequence shown here is derived from an EMBL/GenBank/DDBJ whole genome shotgun (WGS) entry which is preliminary data.</text>
</comment>
<dbReference type="Proteomes" id="UP001498469">
    <property type="component" value="Unassembled WGS sequence"/>
</dbReference>
<organism evidence="1 2">
    <name type="scientific">Clostridium frigoriphilum</name>
    <dbReference type="NCBI Taxonomy" id="443253"/>
    <lineage>
        <taxon>Bacteria</taxon>
        <taxon>Bacillati</taxon>
        <taxon>Bacillota</taxon>
        <taxon>Clostridia</taxon>
        <taxon>Eubacteriales</taxon>
        <taxon>Clostridiaceae</taxon>
        <taxon>Clostridium</taxon>
    </lineage>
</organism>
<dbReference type="RefSeq" id="WP_216252799.1">
    <property type="nucleotide sequence ID" value="NZ_JAZHFS010000019.1"/>
</dbReference>
<protein>
    <submittedName>
        <fullName evidence="1">Uncharacterized protein</fullName>
    </submittedName>
</protein>
<sequence>MYMKKLEIIVAIDKSELIKSNKRIIACGKNFGNVLGSSLGIKSVGVRIGK</sequence>
<name>A0ABU7UU38_9CLOT</name>
<evidence type="ECO:0000313" key="1">
    <source>
        <dbReference type="EMBL" id="MEF2114112.1"/>
    </source>
</evidence>
<keyword evidence="2" id="KW-1185">Reference proteome</keyword>
<evidence type="ECO:0000313" key="2">
    <source>
        <dbReference type="Proteomes" id="UP001498469"/>
    </source>
</evidence>
<dbReference type="EMBL" id="JAZHFS010000019">
    <property type="protein sequence ID" value="MEF2114112.1"/>
    <property type="molecule type" value="Genomic_DNA"/>
</dbReference>
<reference evidence="1 2" key="1">
    <citation type="submission" date="2023-11" db="EMBL/GenBank/DDBJ databases">
        <title>Draft genome sequence of a psychrophilic Clostridium strain from permafrost water brine.</title>
        <authorList>
            <person name="Shcherbakova V.A."/>
            <person name="Trubitsyn V.E."/>
            <person name="Zakharyuk A.G."/>
        </authorList>
    </citation>
    <scope>NUCLEOTIDE SEQUENCE [LARGE SCALE GENOMIC DNA]</scope>
    <source>
        <strain evidence="1 2">14F</strain>
    </source>
</reference>